<organism evidence="1">
    <name type="scientific">Myoviridae sp. ctijX18</name>
    <dbReference type="NCBI Taxonomy" id="2825154"/>
    <lineage>
        <taxon>Viruses</taxon>
        <taxon>Duplodnaviria</taxon>
        <taxon>Heunggongvirae</taxon>
        <taxon>Uroviricota</taxon>
        <taxon>Caudoviricetes</taxon>
    </lineage>
</organism>
<dbReference type="EMBL" id="BK016133">
    <property type="protein sequence ID" value="DAF97393.1"/>
    <property type="molecule type" value="Genomic_DNA"/>
</dbReference>
<protein>
    <submittedName>
        <fullName evidence="1">Structural protein</fullName>
    </submittedName>
</protein>
<evidence type="ECO:0000313" key="1">
    <source>
        <dbReference type="EMBL" id="DAF97393.1"/>
    </source>
</evidence>
<sequence>MSTSLKAFATHSLFTTNTRLVEHTFGEISTESRTYEKDVQLYSHNTDKSIGLVLFSYRENNNEIAVPVEKVNYTLDIAKSVYDYLTSSAREIYKDELKNKLLDLHRTTSQHFQVGEIVNDGEYYCPQYVVWEDLAGNHFHLWFSDASFQSEYDQFEIEVVPPVDKIDIFFSTRSEVEKELAKTPVDVLTKKANAKKAHSPVTVFRLDIFKWHNPVSGNPELDTNWYILIWGDAGDNIDAIKEKLQSEILSKSKHNRDEWKRIFPEIFTRSEFIIVPQWDVFSNENKIKSKASLYSPFVRYKDALPKYAIPFMTDMSEEHIKEHMQITSLYYRSIAAITCGSPENKDNKFHITDVFPDYIDVPSTSTDFNYQDVTTQKWSIKIQEMLHIAEEMTETSALPRERITLNNGQVVNGEKIYTRVIRNGKLFLTMKFGDYHYLIAAKKTIA</sequence>
<name>A0A8S5USA9_9CAUD</name>
<accession>A0A8S5USA9</accession>
<reference evidence="1" key="1">
    <citation type="journal article" date="2021" name="Proc. Natl. Acad. Sci. U.S.A.">
        <title>A Catalog of Tens of Thousands of Viruses from Human Metagenomes Reveals Hidden Associations with Chronic Diseases.</title>
        <authorList>
            <person name="Tisza M.J."/>
            <person name="Buck C.B."/>
        </authorList>
    </citation>
    <scope>NUCLEOTIDE SEQUENCE</scope>
    <source>
        <strain evidence="1">CtijX18</strain>
    </source>
</reference>
<proteinExistence type="predicted"/>